<evidence type="ECO:0000256" key="7">
    <source>
        <dbReference type="ARBA" id="ARBA00022640"/>
    </source>
</evidence>
<evidence type="ECO:0000256" key="1">
    <source>
        <dbReference type="ARBA" id="ARBA00004229"/>
    </source>
</evidence>
<evidence type="ECO:0000313" key="15">
    <source>
        <dbReference type="EMBL" id="OAY59811.1"/>
    </source>
</evidence>
<dbReference type="GO" id="GO:0009507">
    <property type="term" value="C:chloroplast"/>
    <property type="evidence" value="ECO:0007669"/>
    <property type="project" value="UniProtKB-SubCell"/>
</dbReference>
<evidence type="ECO:0000256" key="10">
    <source>
        <dbReference type="ARBA" id="ARBA00022840"/>
    </source>
</evidence>
<dbReference type="AlphaFoldDB" id="A0A2C9WIR1"/>
<keyword evidence="11" id="KW-0809">Transit peptide</keyword>
<feature type="disulfide bond" evidence="14">
    <location>
        <begin position="187"/>
        <end position="391"/>
    </location>
</feature>
<accession>A0A2C9WIR1</accession>
<evidence type="ECO:0000256" key="5">
    <source>
        <dbReference type="ARBA" id="ARBA00022528"/>
    </source>
</evidence>
<comment type="pathway">
    <text evidence="2">Sulfur metabolism; glutathione biosynthesis; glutathione from L-cysteine and L-glutamate: step 1/2.</text>
</comment>
<dbReference type="NCBIfam" id="TIGR01436">
    <property type="entry name" value="glu_cys_lig_pln"/>
    <property type="match status" value="1"/>
</dbReference>
<keyword evidence="12 14" id="KW-1015">Disulfide bond</keyword>
<dbReference type="Proteomes" id="UP000091857">
    <property type="component" value="Chromosome 1"/>
</dbReference>
<protein>
    <recommendedName>
        <fullName evidence="13">Glutamate--cysteine ligase</fullName>
        <ecNumber evidence="13">6.3.2.2</ecNumber>
    </recommendedName>
</protein>
<dbReference type="Gene3D" id="3.30.590.20">
    <property type="match status" value="1"/>
</dbReference>
<comment type="caution">
    <text evidence="15">The sequence shown here is derived from an EMBL/GenBank/DDBJ whole genome shotgun (WGS) entry which is preliminary data.</text>
</comment>
<organism evidence="15 16">
    <name type="scientific">Manihot esculenta</name>
    <name type="common">Cassava</name>
    <name type="synonym">Jatropha manihot</name>
    <dbReference type="NCBI Taxonomy" id="3983"/>
    <lineage>
        <taxon>Eukaryota</taxon>
        <taxon>Viridiplantae</taxon>
        <taxon>Streptophyta</taxon>
        <taxon>Embryophyta</taxon>
        <taxon>Tracheophyta</taxon>
        <taxon>Spermatophyta</taxon>
        <taxon>Magnoliopsida</taxon>
        <taxon>eudicotyledons</taxon>
        <taxon>Gunneridae</taxon>
        <taxon>Pentapetalae</taxon>
        <taxon>rosids</taxon>
        <taxon>fabids</taxon>
        <taxon>Malpighiales</taxon>
        <taxon>Euphorbiaceae</taxon>
        <taxon>Crotonoideae</taxon>
        <taxon>Manihoteae</taxon>
        <taxon>Manihot</taxon>
    </lineage>
</organism>
<keyword evidence="16" id="KW-1185">Reference proteome</keyword>
<proteinExistence type="inferred from homology"/>
<dbReference type="InterPro" id="IPR035434">
    <property type="entry name" value="GCL_bact_plant"/>
</dbReference>
<dbReference type="InterPro" id="IPR006336">
    <property type="entry name" value="GCS2"/>
</dbReference>
<keyword evidence="10 13" id="KW-0067">ATP-binding</keyword>
<evidence type="ECO:0000256" key="14">
    <source>
        <dbReference type="PIRSR" id="PIRSR017901-50"/>
    </source>
</evidence>
<dbReference type="EMBL" id="CM004387">
    <property type="protein sequence ID" value="OAY59811.1"/>
    <property type="molecule type" value="Genomic_DNA"/>
</dbReference>
<dbReference type="PANTHER" id="PTHR34378">
    <property type="entry name" value="GLUTAMATE--CYSTEINE LIGASE, CHLOROPLASTIC"/>
    <property type="match status" value="1"/>
</dbReference>
<evidence type="ECO:0000256" key="13">
    <source>
        <dbReference type="PIRNR" id="PIRNR017901"/>
    </source>
</evidence>
<dbReference type="GO" id="GO:0006750">
    <property type="term" value="P:glutathione biosynthetic process"/>
    <property type="evidence" value="ECO:0007669"/>
    <property type="project" value="UniProtKB-UniRule"/>
</dbReference>
<evidence type="ECO:0000256" key="3">
    <source>
        <dbReference type="ARBA" id="ARBA00010253"/>
    </source>
</evidence>
<evidence type="ECO:0000256" key="2">
    <source>
        <dbReference type="ARBA" id="ARBA00005006"/>
    </source>
</evidence>
<reference evidence="16" key="1">
    <citation type="journal article" date="2016" name="Nat. Biotechnol.">
        <title>Sequencing wild and cultivated cassava and related species reveals extensive interspecific hybridization and genetic diversity.</title>
        <authorList>
            <person name="Bredeson J.V."/>
            <person name="Lyons J.B."/>
            <person name="Prochnik S.E."/>
            <person name="Wu G.A."/>
            <person name="Ha C.M."/>
            <person name="Edsinger-Gonzales E."/>
            <person name="Grimwood J."/>
            <person name="Schmutz J."/>
            <person name="Rabbi I.Y."/>
            <person name="Egesi C."/>
            <person name="Nauluvula P."/>
            <person name="Lebot V."/>
            <person name="Ndunguru J."/>
            <person name="Mkamilo G."/>
            <person name="Bart R.S."/>
            <person name="Setter T.L."/>
            <person name="Gleadow R.M."/>
            <person name="Kulakow P."/>
            <person name="Ferguson M.E."/>
            <person name="Rounsley S."/>
            <person name="Rokhsar D.S."/>
        </authorList>
    </citation>
    <scope>NUCLEOTIDE SEQUENCE [LARGE SCALE GENOMIC DNA]</scope>
    <source>
        <strain evidence="16">cv. AM560-2</strain>
    </source>
</reference>
<evidence type="ECO:0000256" key="8">
    <source>
        <dbReference type="ARBA" id="ARBA00022684"/>
    </source>
</evidence>
<dbReference type="PANTHER" id="PTHR34378:SF1">
    <property type="entry name" value="GLUTAMATE--CYSTEINE LIGASE, CHLOROPLASTIC"/>
    <property type="match status" value="1"/>
</dbReference>
<dbReference type="EC" id="6.3.2.2" evidence="13"/>
<dbReference type="InterPro" id="IPR011556">
    <property type="entry name" value="Glut_cys_lig_pln_type"/>
</dbReference>
<dbReference type="Pfam" id="PF04107">
    <property type="entry name" value="GCS2"/>
    <property type="match status" value="1"/>
</dbReference>
<dbReference type="InterPro" id="IPR014746">
    <property type="entry name" value="Gln_synth/guanido_kin_cat_dom"/>
</dbReference>
<dbReference type="GO" id="GO:0004357">
    <property type="term" value="F:glutamate-cysteine ligase activity"/>
    <property type="evidence" value="ECO:0007669"/>
    <property type="project" value="UniProtKB-UniRule"/>
</dbReference>
<comment type="subunit">
    <text evidence="4">Homodimer or monomer when oxidized or reduced, respectively.</text>
</comment>
<keyword evidence="6 13" id="KW-0436">Ligase</keyword>
<comment type="subcellular location">
    <subcellularLocation>
        <location evidence="1 13">Plastid</location>
        <location evidence="1 13">Chloroplast</location>
    </subcellularLocation>
</comment>
<dbReference type="STRING" id="3983.A0A2C9WIR1"/>
<dbReference type="Gramene" id="Manes.01G061500.1.v8.1">
    <property type="protein sequence ID" value="Manes.01G061500.1.v8.1.CDS"/>
    <property type="gene ID" value="Manes.01G061500.v8.1"/>
</dbReference>
<dbReference type="SUPFAM" id="SSF55931">
    <property type="entry name" value="Glutamine synthetase/guanido kinase"/>
    <property type="match status" value="1"/>
</dbReference>
<dbReference type="GO" id="GO:0005524">
    <property type="term" value="F:ATP binding"/>
    <property type="evidence" value="ECO:0007669"/>
    <property type="project" value="UniProtKB-UniRule"/>
</dbReference>
<keyword evidence="7" id="KW-0934">Plastid</keyword>
<dbReference type="PIRSF" id="PIRSF017901">
    <property type="entry name" value="GCL"/>
    <property type="match status" value="1"/>
</dbReference>
<evidence type="ECO:0000256" key="12">
    <source>
        <dbReference type="ARBA" id="ARBA00023157"/>
    </source>
</evidence>
<keyword evidence="5 13" id="KW-0150">Chloroplast</keyword>
<dbReference type="UniPathway" id="UPA00142">
    <property type="reaction ID" value="UER00209"/>
</dbReference>
<comment type="similarity">
    <text evidence="3 13">Belongs to the carboxylate-amine ligase family. Glutamate--cysteine ligase type 2 subfamily.</text>
</comment>
<name>A0A2C9WIR1_MANES</name>
<evidence type="ECO:0000256" key="9">
    <source>
        <dbReference type="ARBA" id="ARBA00022741"/>
    </source>
</evidence>
<sequence length="510" mass="58282">MPLVSRASPSYCLPTDISRCKTGQNVLFGVTNSIEAFKQKETCFRFCSLSCNSIKTSWVPREWVRIRRENQLVVAASPPTEDTVIPAEPLTKEDLVGYLASGCKPKEKWRIGTEHEKFGFELGTLRLMKYEQIAVLLNGIAERFDWEKIMEGDNIIGLKQGKHSISLKPGGQFELSVAPLETLHQTCAEVNSHLYQVKSVAEEMGIGFLGIGFQPKWGRKDIPVMPKHLANERRYEIMRNYMPKVGSLGLDMMFRTCTVQVDLDFSSETDMIRKFRTGLALQPIATALFANSPFVKGKPNGYLSMRSQIWTDTDKNRTAMLPFVFDDSFGFEKYVDYALDVPMYFVYRKKKYIVCTGMSFRNHLTTIFPEVRLKRSLEMRGADGVPWTRLCAFPAFWVGLLYDDISLQNVLDMIADWTPGERQMLRNKVPKTGVRTPFRDGLLKHVADNVLKLAKDGLERRGFKEIGFLNEVAEVVRTDVCLFIITNKLLEMYNGKWVQSVDPVFEELLY</sequence>
<evidence type="ECO:0000256" key="6">
    <source>
        <dbReference type="ARBA" id="ARBA00022598"/>
    </source>
</evidence>
<keyword evidence="9 13" id="KW-0547">Nucleotide-binding</keyword>
<evidence type="ECO:0000256" key="11">
    <source>
        <dbReference type="ARBA" id="ARBA00022946"/>
    </source>
</evidence>
<gene>
    <name evidence="15" type="ORF">MANES_01G061500v8</name>
</gene>
<evidence type="ECO:0000313" key="16">
    <source>
        <dbReference type="Proteomes" id="UP000091857"/>
    </source>
</evidence>
<keyword evidence="8" id="KW-0317">Glutathione biosynthesis</keyword>
<comment type="catalytic activity">
    <reaction evidence="13">
        <text>L-cysteine + L-glutamate + ATP = gamma-L-glutamyl-L-cysteine + ADP + phosphate + H(+)</text>
        <dbReference type="Rhea" id="RHEA:13285"/>
        <dbReference type="ChEBI" id="CHEBI:15378"/>
        <dbReference type="ChEBI" id="CHEBI:29985"/>
        <dbReference type="ChEBI" id="CHEBI:30616"/>
        <dbReference type="ChEBI" id="CHEBI:35235"/>
        <dbReference type="ChEBI" id="CHEBI:43474"/>
        <dbReference type="ChEBI" id="CHEBI:58173"/>
        <dbReference type="ChEBI" id="CHEBI:456216"/>
        <dbReference type="EC" id="6.3.2.2"/>
    </reaction>
</comment>
<evidence type="ECO:0000256" key="4">
    <source>
        <dbReference type="ARBA" id="ARBA00011153"/>
    </source>
</evidence>